<evidence type="ECO:0000313" key="1">
    <source>
        <dbReference type="EMBL" id="ALR21900.1"/>
    </source>
</evidence>
<dbReference type="Proteomes" id="UP000056968">
    <property type="component" value="Chromosome"/>
</dbReference>
<dbReference type="AlphaFoldDB" id="A0A0S3F2K3"/>
<organism evidence="1 2">
    <name type="scientific">Sphingobium baderi</name>
    <dbReference type="NCBI Taxonomy" id="1332080"/>
    <lineage>
        <taxon>Bacteria</taxon>
        <taxon>Pseudomonadati</taxon>
        <taxon>Pseudomonadota</taxon>
        <taxon>Alphaproteobacteria</taxon>
        <taxon>Sphingomonadales</taxon>
        <taxon>Sphingomonadaceae</taxon>
        <taxon>Sphingobium</taxon>
    </lineage>
</organism>
<proteinExistence type="predicted"/>
<dbReference type="EMBL" id="CP013264">
    <property type="protein sequence ID" value="ALR21900.1"/>
    <property type="molecule type" value="Genomic_DNA"/>
</dbReference>
<reference evidence="1 2" key="1">
    <citation type="submission" date="2015-11" db="EMBL/GenBank/DDBJ databases">
        <title>A Two-component Flavoprotein Monooxygenase System MeaXY Responsible for para-Hydroxylation of 2-Methyl-6-ethylaniline and 2,6-Diethylaniline in Sphingobium baderi DE-13.</title>
        <authorList>
            <person name="Cheng M."/>
            <person name="Meng Q."/>
            <person name="Yang Y."/>
            <person name="Chu C."/>
            <person name="Yan X."/>
            <person name="He J."/>
            <person name="Li S."/>
        </authorList>
    </citation>
    <scope>NUCLEOTIDE SEQUENCE [LARGE SCALE GENOMIC DNA]</scope>
    <source>
        <strain evidence="1 2">DE-13</strain>
    </source>
</reference>
<keyword evidence="2" id="KW-1185">Reference proteome</keyword>
<accession>A0A0S3F2K3</accession>
<name>A0A0S3F2K3_9SPHN</name>
<protein>
    <recommendedName>
        <fullName evidence="3">Nuclease</fullName>
    </recommendedName>
</protein>
<evidence type="ECO:0008006" key="3">
    <source>
        <dbReference type="Google" id="ProtNLM"/>
    </source>
</evidence>
<evidence type="ECO:0000313" key="2">
    <source>
        <dbReference type="Proteomes" id="UP000056968"/>
    </source>
</evidence>
<dbReference type="STRING" id="1332080.ATN00_17990"/>
<dbReference type="KEGG" id="sbd:ATN00_17990"/>
<sequence length="59" mass="6585">MLSQLASGQMLQCEQTGTSYGRVTAVCWNQQQTEINCAMVQSGTTLLWPKFNAQRTICQ</sequence>
<gene>
    <name evidence="1" type="ORF">ATN00_17990</name>
</gene>